<keyword evidence="12" id="KW-1185">Reference proteome</keyword>
<proteinExistence type="inferred from homology"/>
<evidence type="ECO:0000256" key="4">
    <source>
        <dbReference type="ARBA" id="ARBA00015253"/>
    </source>
</evidence>
<keyword evidence="5" id="KW-0158">Chromosome</keyword>
<dbReference type="GeneID" id="25797611"/>
<dbReference type="FunFam" id="2.40.50.140:FF:000303">
    <property type="entry name" value="Protection of telomeres protein 1"/>
    <property type="match status" value="1"/>
</dbReference>
<dbReference type="eggNOG" id="KOG4757">
    <property type="taxonomic scope" value="Eukaryota"/>
</dbReference>
<dbReference type="GO" id="GO:0010521">
    <property type="term" value="F:telomerase inhibitor activity"/>
    <property type="evidence" value="ECO:0007669"/>
    <property type="project" value="TreeGrafter"/>
</dbReference>
<sequence>MAPSLTKRQNSLPSGFISVREILNHKRGVGNLVNVIGVVKDFRAPVPTRKSDWKCEISLYDGSAEDASSNSITINIFRPENEMPDPSLGDVIVLYQAKLQLRDETLSLITHWNTDIYLYSANQIPHPPEGALKALQPQQRKTTNSPGKPVHEYVSSLYHSIDKRGLPTEAEFQDMKAKSASLSEKFKELKDVRDGTFVDAIVQLVRQPYDTGDKITLWVTDFTENDSFFHFVFKGHGDSGGQAHDPYGYGATLPYGAGTGGEWKGPFGKRSMQVTCFDPHTSIIRERGLSTGSWVMLRNLQIKYGRNAANLEGFLREDRGSSGLKINVTHMDATDKETIDPRLKEAIRRKRDYEREKNELIRGISDAAIAGMKRKSDMAAMGLLQIEKPKKTKKSKPKPKKKSTVMSTDMSTETSAAVSTAYSEVKCENENKAISTIGDILEPIYVETDVNGEHVKLQLPFVNMNYRANVRVVNFMPPDIEDFAHPKKSSEYAMLSDYEESDADSDMEEETVDRSTVREWEWRFFLELEDASPPGDIQSDKKTLWVAVNNFSAQCLLNLDASDLRSDQKNLEALRQRLFLLWGDLEEKKSLEEENRRQAALTNRGGNRPPLHSSDDESSAPQKRDTTSSQVRSRPFACCIHQYGVQVPEEDPLKADAGEGKRWQRMFGLFGTRIAYT</sequence>
<dbReference type="GO" id="GO:0000783">
    <property type="term" value="C:nuclear telomere cap complex"/>
    <property type="evidence" value="ECO:0007669"/>
    <property type="project" value="TreeGrafter"/>
</dbReference>
<accession>G9ME80</accession>
<dbReference type="PANTHER" id="PTHR14513">
    <property type="entry name" value="PROTECTION OF TELOMERES 1"/>
    <property type="match status" value="1"/>
</dbReference>
<feature type="domain" description="Telomeric single stranded DNA binding POT1/Cdc13" evidence="10">
    <location>
        <begin position="20"/>
        <end position="162"/>
    </location>
</feature>
<evidence type="ECO:0000256" key="3">
    <source>
        <dbReference type="ARBA" id="ARBA00008442"/>
    </source>
</evidence>
<feature type="region of interest" description="Disordered" evidence="9">
    <location>
        <begin position="592"/>
        <end position="632"/>
    </location>
</feature>
<dbReference type="Pfam" id="PF16686">
    <property type="entry name" value="POT1PC"/>
    <property type="match status" value="1"/>
</dbReference>
<dbReference type="AlphaFoldDB" id="G9ME80"/>
<dbReference type="Gene3D" id="2.40.50.140">
    <property type="entry name" value="Nucleic acid-binding proteins"/>
    <property type="match status" value="2"/>
</dbReference>
<keyword evidence="6" id="KW-0779">Telomere</keyword>
<dbReference type="InterPro" id="IPR012340">
    <property type="entry name" value="NA-bd_OB-fold"/>
</dbReference>
<comment type="caution">
    <text evidence="11">The sequence shown here is derived from an EMBL/GenBank/DDBJ whole genome shotgun (WGS) entry which is preliminary data.</text>
</comment>
<comment type="subcellular location">
    <subcellularLocation>
        <location evidence="2">Chromosome</location>
        <location evidence="2">Telomere</location>
    </subcellularLocation>
    <subcellularLocation>
        <location evidence="1">Nucleus</location>
    </subcellularLocation>
</comment>
<evidence type="ECO:0000256" key="7">
    <source>
        <dbReference type="ARBA" id="ARBA00023125"/>
    </source>
</evidence>
<dbReference type="GO" id="GO:0032210">
    <property type="term" value="P:regulation of telomere maintenance via telomerase"/>
    <property type="evidence" value="ECO:0007669"/>
    <property type="project" value="TreeGrafter"/>
</dbReference>
<feature type="region of interest" description="Disordered" evidence="9">
    <location>
        <begin position="388"/>
        <end position="411"/>
    </location>
</feature>
<dbReference type="InterPro" id="IPR028389">
    <property type="entry name" value="POT1"/>
</dbReference>
<evidence type="ECO:0000256" key="1">
    <source>
        <dbReference type="ARBA" id="ARBA00004123"/>
    </source>
</evidence>
<organism evidence="11 12">
    <name type="scientific">Hypocrea virens (strain Gv29-8 / FGSC 10586)</name>
    <name type="common">Gliocladium virens</name>
    <name type="synonym">Trichoderma virens</name>
    <dbReference type="NCBI Taxonomy" id="413071"/>
    <lineage>
        <taxon>Eukaryota</taxon>
        <taxon>Fungi</taxon>
        <taxon>Dikarya</taxon>
        <taxon>Ascomycota</taxon>
        <taxon>Pezizomycotina</taxon>
        <taxon>Sordariomycetes</taxon>
        <taxon>Hypocreomycetidae</taxon>
        <taxon>Hypocreales</taxon>
        <taxon>Hypocreaceae</taxon>
        <taxon>Trichoderma</taxon>
    </lineage>
</organism>
<dbReference type="VEuPathDB" id="FungiDB:TRIVIDRAFT_73276"/>
<gene>
    <name evidence="11" type="ORF">TRIVIDRAFT_73276</name>
</gene>
<dbReference type="Pfam" id="PF02765">
    <property type="entry name" value="POT1"/>
    <property type="match status" value="1"/>
</dbReference>
<dbReference type="OMA" id="WEPHASF"/>
<dbReference type="InterPro" id="IPR011564">
    <property type="entry name" value="Telomer_end-bd_POT1/Cdc13"/>
</dbReference>
<evidence type="ECO:0000313" key="11">
    <source>
        <dbReference type="EMBL" id="EHK27374.1"/>
    </source>
</evidence>
<dbReference type="OrthoDB" id="2186770at2759"/>
<dbReference type="GO" id="GO:0098505">
    <property type="term" value="F:G-rich strand telomeric DNA binding"/>
    <property type="evidence" value="ECO:0007669"/>
    <property type="project" value="TreeGrafter"/>
</dbReference>
<protein>
    <recommendedName>
        <fullName evidence="4">Protection of telomeres protein 1</fullName>
    </recommendedName>
</protein>
<dbReference type="HOGENOM" id="CLU_016663_0_0_1"/>
<keyword evidence="8" id="KW-0539">Nucleus</keyword>
<dbReference type="EMBL" id="ABDF02000001">
    <property type="protein sequence ID" value="EHK27374.1"/>
    <property type="molecule type" value="Genomic_DNA"/>
</dbReference>
<evidence type="ECO:0000313" key="12">
    <source>
        <dbReference type="Proteomes" id="UP000007115"/>
    </source>
</evidence>
<dbReference type="InParanoid" id="G9ME80"/>
<dbReference type="PANTHER" id="PTHR14513:SF0">
    <property type="entry name" value="PROTECTION OF TELOMERES PROTEIN 1"/>
    <property type="match status" value="1"/>
</dbReference>
<keyword evidence="7" id="KW-0238">DNA-binding</keyword>
<evidence type="ECO:0000256" key="8">
    <source>
        <dbReference type="ARBA" id="ARBA00023242"/>
    </source>
</evidence>
<evidence type="ECO:0000256" key="6">
    <source>
        <dbReference type="ARBA" id="ARBA00022895"/>
    </source>
</evidence>
<reference evidence="11 12" key="1">
    <citation type="journal article" date="2011" name="Genome Biol.">
        <title>Comparative genome sequence analysis underscores mycoparasitism as the ancestral life style of Trichoderma.</title>
        <authorList>
            <person name="Kubicek C.P."/>
            <person name="Herrera-Estrella A."/>
            <person name="Seidl-Seiboth V."/>
            <person name="Martinez D.A."/>
            <person name="Druzhinina I.S."/>
            <person name="Thon M."/>
            <person name="Zeilinger S."/>
            <person name="Casas-Flores S."/>
            <person name="Horwitz B.A."/>
            <person name="Mukherjee P.K."/>
            <person name="Mukherjee M."/>
            <person name="Kredics L."/>
            <person name="Alcaraz L.D."/>
            <person name="Aerts A."/>
            <person name="Antal Z."/>
            <person name="Atanasova L."/>
            <person name="Cervantes-Badillo M.G."/>
            <person name="Challacombe J."/>
            <person name="Chertkov O."/>
            <person name="McCluskey K."/>
            <person name="Coulpier F."/>
            <person name="Deshpande N."/>
            <person name="von Doehren H."/>
            <person name="Ebbole D.J."/>
            <person name="Esquivel-Naranjo E.U."/>
            <person name="Fekete E."/>
            <person name="Flipphi M."/>
            <person name="Glaser F."/>
            <person name="Gomez-Rodriguez E.Y."/>
            <person name="Gruber S."/>
            <person name="Han C."/>
            <person name="Henrissat B."/>
            <person name="Hermosa R."/>
            <person name="Hernandez-Onate M."/>
            <person name="Karaffa L."/>
            <person name="Kosti I."/>
            <person name="Le Crom S."/>
            <person name="Lindquist E."/>
            <person name="Lucas S."/>
            <person name="Luebeck M."/>
            <person name="Luebeck P.S."/>
            <person name="Margeot A."/>
            <person name="Metz B."/>
            <person name="Misra M."/>
            <person name="Nevalainen H."/>
            <person name="Omann M."/>
            <person name="Packer N."/>
            <person name="Perrone G."/>
            <person name="Uresti-Rivera E.E."/>
            <person name="Salamov A."/>
            <person name="Schmoll M."/>
            <person name="Seiboth B."/>
            <person name="Shapiro H."/>
            <person name="Sukno S."/>
            <person name="Tamayo-Ramos J.A."/>
            <person name="Tisch D."/>
            <person name="Wiest A."/>
            <person name="Wilkinson H.H."/>
            <person name="Zhang M."/>
            <person name="Coutinho P.M."/>
            <person name="Kenerley C.M."/>
            <person name="Monte E."/>
            <person name="Baker S.E."/>
            <person name="Grigoriev I.V."/>
        </authorList>
    </citation>
    <scope>NUCLEOTIDE SEQUENCE [LARGE SCALE GENOMIC DNA]</scope>
    <source>
        <strain evidence="12">Gv29-8 / FGSC 10586</strain>
    </source>
</reference>
<evidence type="ECO:0000256" key="9">
    <source>
        <dbReference type="SAM" id="MobiDB-lite"/>
    </source>
</evidence>
<dbReference type="InterPro" id="IPR032042">
    <property type="entry name" value="POT1PC"/>
</dbReference>
<name>G9ME80_HYPVG</name>
<dbReference type="GO" id="GO:0016233">
    <property type="term" value="P:telomere capping"/>
    <property type="evidence" value="ECO:0007669"/>
    <property type="project" value="TreeGrafter"/>
</dbReference>
<dbReference type="RefSeq" id="XP_013961576.1">
    <property type="nucleotide sequence ID" value="XM_014106101.1"/>
</dbReference>
<dbReference type="SUPFAM" id="SSF50249">
    <property type="entry name" value="Nucleic acid-binding proteins"/>
    <property type="match status" value="2"/>
</dbReference>
<comment type="similarity">
    <text evidence="3">Belongs to the telombin family.</text>
</comment>
<dbReference type="SMART" id="SM00976">
    <property type="entry name" value="Telo_bind"/>
    <property type="match status" value="1"/>
</dbReference>
<dbReference type="Proteomes" id="UP000007115">
    <property type="component" value="Unassembled WGS sequence"/>
</dbReference>
<evidence type="ECO:0000256" key="5">
    <source>
        <dbReference type="ARBA" id="ARBA00022454"/>
    </source>
</evidence>
<feature type="compositionally biased region" description="Basic residues" evidence="9">
    <location>
        <begin position="390"/>
        <end position="403"/>
    </location>
</feature>
<evidence type="ECO:0000259" key="10">
    <source>
        <dbReference type="SMART" id="SM00976"/>
    </source>
</evidence>
<dbReference type="STRING" id="413071.G9ME80"/>
<evidence type="ECO:0000256" key="2">
    <source>
        <dbReference type="ARBA" id="ARBA00004574"/>
    </source>
</evidence>